<evidence type="ECO:0000256" key="8">
    <source>
        <dbReference type="ARBA" id="ARBA00069168"/>
    </source>
</evidence>
<sequence>VEVLHNGIWGTVCDDLWDSTDAAVVCRELGCGSVVEAKSNAYFGQGSGQIWLDDV</sequence>
<accession>A0ABD0R9Q9</accession>
<dbReference type="Gene3D" id="3.10.250.10">
    <property type="entry name" value="SRCR-like domain"/>
    <property type="match status" value="1"/>
</dbReference>
<evidence type="ECO:0000256" key="9">
    <source>
        <dbReference type="PROSITE-ProRule" id="PRU00196"/>
    </source>
</evidence>
<gene>
    <name evidence="11" type="ORF">M9458_008849</name>
</gene>
<evidence type="ECO:0000256" key="7">
    <source>
        <dbReference type="ARBA" id="ARBA00064153"/>
    </source>
</evidence>
<feature type="domain" description="SRCR" evidence="10">
    <location>
        <begin position="1"/>
        <end position="55"/>
    </location>
</feature>
<dbReference type="PANTHER" id="PTHR48071:SF18">
    <property type="entry name" value="DELETED IN MALIGNANT BRAIN TUMORS 1 PROTEIN-RELATED"/>
    <property type="match status" value="1"/>
</dbReference>
<keyword evidence="12" id="KW-1185">Reference proteome</keyword>
<dbReference type="SMART" id="SM00202">
    <property type="entry name" value="SR"/>
    <property type="match status" value="1"/>
</dbReference>
<keyword evidence="2" id="KW-0677">Repeat</keyword>
<dbReference type="Proteomes" id="UP001529510">
    <property type="component" value="Unassembled WGS sequence"/>
</dbReference>
<dbReference type="PRINTS" id="PR00258">
    <property type="entry name" value="SPERACTRCPTR"/>
</dbReference>
<protein>
    <recommendedName>
        <fullName evidence="8">Soluble scavenger receptor cysteine-rich domain-containing protein SSC5D</fullName>
    </recommendedName>
</protein>
<proteinExistence type="predicted"/>
<dbReference type="PANTHER" id="PTHR48071">
    <property type="entry name" value="SRCR DOMAIN-CONTAINING PROTEIN"/>
    <property type="match status" value="1"/>
</dbReference>
<dbReference type="Pfam" id="PF00530">
    <property type="entry name" value="SRCR"/>
    <property type="match status" value="1"/>
</dbReference>
<evidence type="ECO:0000256" key="1">
    <source>
        <dbReference type="ARBA" id="ARBA00022729"/>
    </source>
</evidence>
<comment type="subunit">
    <text evidence="7">Interacts with LGALS1 and laminin.</text>
</comment>
<dbReference type="InterPro" id="IPR001190">
    <property type="entry name" value="SRCR"/>
</dbReference>
<evidence type="ECO:0000256" key="5">
    <source>
        <dbReference type="ARBA" id="ARBA00023180"/>
    </source>
</evidence>
<evidence type="ECO:0000256" key="3">
    <source>
        <dbReference type="ARBA" id="ARBA00023157"/>
    </source>
</evidence>
<feature type="non-terminal residue" evidence="11">
    <location>
        <position position="55"/>
    </location>
</feature>
<keyword evidence="3" id="KW-1015">Disulfide bond</keyword>
<evidence type="ECO:0000259" key="10">
    <source>
        <dbReference type="PROSITE" id="PS50287"/>
    </source>
</evidence>
<evidence type="ECO:0000256" key="4">
    <source>
        <dbReference type="ARBA" id="ARBA00023170"/>
    </source>
</evidence>
<dbReference type="EMBL" id="JAMKFB020000004">
    <property type="protein sequence ID" value="KAL0195277.1"/>
    <property type="molecule type" value="Genomic_DNA"/>
</dbReference>
<evidence type="ECO:0000256" key="6">
    <source>
        <dbReference type="ARBA" id="ARBA00058074"/>
    </source>
</evidence>
<keyword evidence="5" id="KW-0325">Glycoprotein</keyword>
<dbReference type="AlphaFoldDB" id="A0ABD0R9Q9"/>
<comment type="caution">
    <text evidence="9">Lacks conserved residue(s) required for the propagation of feature annotation.</text>
</comment>
<name>A0ABD0R9Q9_CIRMR</name>
<reference evidence="11 12" key="1">
    <citation type="submission" date="2024-05" db="EMBL/GenBank/DDBJ databases">
        <title>Genome sequencing and assembly of Indian major carp, Cirrhinus mrigala (Hamilton, 1822).</title>
        <authorList>
            <person name="Mohindra V."/>
            <person name="Chowdhury L.M."/>
            <person name="Lal K."/>
            <person name="Jena J.K."/>
        </authorList>
    </citation>
    <scope>NUCLEOTIDE SEQUENCE [LARGE SCALE GENOMIC DNA]</scope>
    <source>
        <strain evidence="11">CM1030</strain>
        <tissue evidence="11">Blood</tissue>
    </source>
</reference>
<evidence type="ECO:0000256" key="2">
    <source>
        <dbReference type="ARBA" id="ARBA00022737"/>
    </source>
</evidence>
<keyword evidence="1" id="KW-0732">Signal</keyword>
<organism evidence="11 12">
    <name type="scientific">Cirrhinus mrigala</name>
    <name type="common">Mrigala</name>
    <dbReference type="NCBI Taxonomy" id="683832"/>
    <lineage>
        <taxon>Eukaryota</taxon>
        <taxon>Metazoa</taxon>
        <taxon>Chordata</taxon>
        <taxon>Craniata</taxon>
        <taxon>Vertebrata</taxon>
        <taxon>Euteleostomi</taxon>
        <taxon>Actinopterygii</taxon>
        <taxon>Neopterygii</taxon>
        <taxon>Teleostei</taxon>
        <taxon>Ostariophysi</taxon>
        <taxon>Cypriniformes</taxon>
        <taxon>Cyprinidae</taxon>
        <taxon>Labeoninae</taxon>
        <taxon>Labeonini</taxon>
        <taxon>Cirrhinus</taxon>
    </lineage>
</organism>
<dbReference type="FunFam" id="3.10.250.10:FF:000007">
    <property type="entry name" value="Soluble scavenger receptor cysteine-rich domain-containing protein SSC5D"/>
    <property type="match status" value="1"/>
</dbReference>
<keyword evidence="4" id="KW-0675">Receptor</keyword>
<feature type="non-terminal residue" evidence="11">
    <location>
        <position position="1"/>
    </location>
</feature>
<dbReference type="InterPro" id="IPR036772">
    <property type="entry name" value="SRCR-like_dom_sf"/>
</dbReference>
<comment type="function">
    <text evidence="6">Binds to extracellular matrix proteins. Binds to pathogen-associated molecular patterns (PAMPs) present on the cell walls of Gram-positive and Gram-negative bacteria and fungi, behaving as a pattern recognition receptor (PRR). Induces bacterial and fungal aggregation and subsequent inhibition of PAMP-induced cytokine release. Does not possess intrinsic bactericidal activity. May play a role in the innate defense and homeostasis of certain epithelial surfaces.</text>
</comment>
<dbReference type="SUPFAM" id="SSF56487">
    <property type="entry name" value="SRCR-like"/>
    <property type="match status" value="1"/>
</dbReference>
<evidence type="ECO:0000313" key="12">
    <source>
        <dbReference type="Proteomes" id="UP001529510"/>
    </source>
</evidence>
<comment type="caution">
    <text evidence="11">The sequence shown here is derived from an EMBL/GenBank/DDBJ whole genome shotgun (WGS) entry which is preliminary data.</text>
</comment>
<dbReference type="PROSITE" id="PS50287">
    <property type="entry name" value="SRCR_2"/>
    <property type="match status" value="1"/>
</dbReference>
<evidence type="ECO:0000313" key="11">
    <source>
        <dbReference type="EMBL" id="KAL0195277.1"/>
    </source>
</evidence>